<sequence>MQCLTQTLLLNRQSRCHHYEAQRREASRPLAHGTGLYDGACRRPPRRRHNAQPVSIDYRHEIDDRHMVQIGQLLLDLLYSIFHLCCLSRFNCGRPVLRLQPLAKQAELENSSFTACCESSFISVNGNERASYELYRSCKSASRRSVLARSHVTIRYRCPTCVHVIVSDAMQGE</sequence>
<name>A0A183IH99_9BILA</name>
<reference evidence="1 2" key="2">
    <citation type="submission" date="2018-11" db="EMBL/GenBank/DDBJ databases">
        <authorList>
            <consortium name="Pathogen Informatics"/>
        </authorList>
    </citation>
    <scope>NUCLEOTIDE SEQUENCE [LARGE SCALE GENOMIC DNA]</scope>
</reference>
<evidence type="ECO:0000313" key="2">
    <source>
        <dbReference type="Proteomes" id="UP000270296"/>
    </source>
</evidence>
<organism evidence="3">
    <name type="scientific">Soboliphyme baturini</name>
    <dbReference type="NCBI Taxonomy" id="241478"/>
    <lineage>
        <taxon>Eukaryota</taxon>
        <taxon>Metazoa</taxon>
        <taxon>Ecdysozoa</taxon>
        <taxon>Nematoda</taxon>
        <taxon>Enoplea</taxon>
        <taxon>Dorylaimia</taxon>
        <taxon>Dioctophymatida</taxon>
        <taxon>Dioctophymatoidea</taxon>
        <taxon>Soboliphymatidae</taxon>
        <taxon>Soboliphyme</taxon>
    </lineage>
</organism>
<dbReference type="Proteomes" id="UP000270296">
    <property type="component" value="Unassembled WGS sequence"/>
</dbReference>
<accession>A0A183IH99</accession>
<keyword evidence="2" id="KW-1185">Reference proteome</keyword>
<reference evidence="3" key="1">
    <citation type="submission" date="2016-06" db="UniProtKB">
        <authorList>
            <consortium name="WormBaseParasite"/>
        </authorList>
    </citation>
    <scope>IDENTIFICATION</scope>
</reference>
<proteinExistence type="predicted"/>
<dbReference type="AlphaFoldDB" id="A0A183IH99"/>
<evidence type="ECO:0000313" key="1">
    <source>
        <dbReference type="EMBL" id="VDO99640.1"/>
    </source>
</evidence>
<evidence type="ECO:0000313" key="3">
    <source>
        <dbReference type="WBParaSite" id="SBAD_0000313801-mRNA-1"/>
    </source>
</evidence>
<dbReference type="EMBL" id="UZAM01007514">
    <property type="protein sequence ID" value="VDO99640.1"/>
    <property type="molecule type" value="Genomic_DNA"/>
</dbReference>
<gene>
    <name evidence="1" type="ORF">SBAD_LOCUS2994</name>
</gene>
<dbReference type="WBParaSite" id="SBAD_0000313801-mRNA-1">
    <property type="protein sequence ID" value="SBAD_0000313801-mRNA-1"/>
    <property type="gene ID" value="SBAD_0000313801"/>
</dbReference>
<protein>
    <submittedName>
        <fullName evidence="1 3">Uncharacterized protein</fullName>
    </submittedName>
</protein>